<proteinExistence type="predicted"/>
<accession>A0AAI9K5F8</accession>
<name>A0AAI9K5F8_9FIRM</name>
<sequence>MALGILSNELISLLTWTEKIYTCLLIKIREKIMNKGKERKKCYVDLKKEFTIYKYVCRRRIKFNERKSLNDLVKFDTHNEWIHYVVCSNKVYSKDELEEFRAYLIQRQRNINPSKEYWSLSVPVCMTIILDRAMNMLDVLGKIQKKSVGIIMVIIIGVFVIEVFIVGVLVFLIKNIGDYEDRINFYKDYISIIENMIKKL</sequence>
<keyword evidence="1" id="KW-0812">Transmembrane</keyword>
<evidence type="ECO:0000313" key="3">
    <source>
        <dbReference type="Proteomes" id="UP000660047"/>
    </source>
</evidence>
<comment type="caution">
    <text evidence="2">The sequence shown here is derived from an EMBL/GenBank/DDBJ whole genome shotgun (WGS) entry which is preliminary data.</text>
</comment>
<organism evidence="2 3">
    <name type="scientific">Coprococcus eutactus</name>
    <dbReference type="NCBI Taxonomy" id="33043"/>
    <lineage>
        <taxon>Bacteria</taxon>
        <taxon>Bacillati</taxon>
        <taxon>Bacillota</taxon>
        <taxon>Clostridia</taxon>
        <taxon>Lachnospirales</taxon>
        <taxon>Lachnospiraceae</taxon>
        <taxon>Coprococcus</taxon>
    </lineage>
</organism>
<feature type="transmembrane region" description="Helical" evidence="1">
    <location>
        <begin position="149"/>
        <end position="173"/>
    </location>
</feature>
<evidence type="ECO:0000256" key="1">
    <source>
        <dbReference type="SAM" id="Phobius"/>
    </source>
</evidence>
<dbReference type="Proteomes" id="UP000660047">
    <property type="component" value="Unassembled WGS sequence"/>
</dbReference>
<keyword evidence="1" id="KW-1133">Transmembrane helix</keyword>
<protein>
    <submittedName>
        <fullName evidence="2">Uncharacterized protein</fullName>
    </submittedName>
</protein>
<dbReference type="EMBL" id="BLYL01000010">
    <property type="protein sequence ID" value="GFO94754.1"/>
    <property type="molecule type" value="Genomic_DNA"/>
</dbReference>
<dbReference type="AlphaFoldDB" id="A0AAI9K5F8"/>
<reference evidence="2" key="1">
    <citation type="submission" date="2020-06" db="EMBL/GenBank/DDBJ databases">
        <title>Characterization of fructooligosaccharide metabolism and fructooligosaccharide-degrading enzymes in human commensal butyrate producers.</title>
        <authorList>
            <person name="Tanno H."/>
            <person name="Fujii T."/>
            <person name="Hirano K."/>
            <person name="Maeno S."/>
            <person name="Tonozuka T."/>
            <person name="Sakamoto M."/>
            <person name="Ohkuma M."/>
            <person name="Tochio T."/>
            <person name="Endo A."/>
        </authorList>
    </citation>
    <scope>NUCLEOTIDE SEQUENCE</scope>
    <source>
        <strain evidence="2">JCM 31265</strain>
    </source>
</reference>
<gene>
    <name evidence="2" type="ORF">COEU31_18000</name>
</gene>
<evidence type="ECO:0000313" key="2">
    <source>
        <dbReference type="EMBL" id="GFO94754.1"/>
    </source>
</evidence>
<keyword evidence="1" id="KW-0472">Membrane</keyword>